<feature type="transmembrane region" description="Helical" evidence="1">
    <location>
        <begin position="252"/>
        <end position="271"/>
    </location>
</feature>
<feature type="transmembrane region" description="Helical" evidence="1">
    <location>
        <begin position="172"/>
        <end position="197"/>
    </location>
</feature>
<protein>
    <submittedName>
        <fullName evidence="2">Uncharacterized protein</fullName>
    </submittedName>
</protein>
<comment type="caution">
    <text evidence="2">The sequence shown here is derived from an EMBL/GenBank/DDBJ whole genome shotgun (WGS) entry which is preliminary data.</text>
</comment>
<dbReference type="AlphaFoldDB" id="A0A1R2CPX0"/>
<evidence type="ECO:0000313" key="2">
    <source>
        <dbReference type="EMBL" id="OMJ91042.1"/>
    </source>
</evidence>
<feature type="transmembrane region" description="Helical" evidence="1">
    <location>
        <begin position="7"/>
        <end position="25"/>
    </location>
</feature>
<proteinExistence type="predicted"/>
<keyword evidence="1" id="KW-0812">Transmembrane</keyword>
<dbReference type="EMBL" id="MPUH01000090">
    <property type="protein sequence ID" value="OMJ91042.1"/>
    <property type="molecule type" value="Genomic_DNA"/>
</dbReference>
<evidence type="ECO:0000256" key="1">
    <source>
        <dbReference type="SAM" id="Phobius"/>
    </source>
</evidence>
<feature type="transmembrane region" description="Helical" evidence="1">
    <location>
        <begin position="104"/>
        <end position="129"/>
    </location>
</feature>
<keyword evidence="3" id="KW-1185">Reference proteome</keyword>
<reference evidence="2 3" key="1">
    <citation type="submission" date="2016-11" db="EMBL/GenBank/DDBJ databases">
        <title>The macronuclear genome of Stentor coeruleus: a giant cell with tiny introns.</title>
        <authorList>
            <person name="Slabodnick M."/>
            <person name="Ruby J.G."/>
            <person name="Reiff S.B."/>
            <person name="Swart E.C."/>
            <person name="Gosai S."/>
            <person name="Prabakaran S."/>
            <person name="Witkowska E."/>
            <person name="Larue G.E."/>
            <person name="Fisher S."/>
            <person name="Freeman R.M."/>
            <person name="Gunawardena J."/>
            <person name="Chu W."/>
            <person name="Stover N.A."/>
            <person name="Gregory B.D."/>
            <person name="Nowacki M."/>
            <person name="Derisi J."/>
            <person name="Roy S.W."/>
            <person name="Marshall W.F."/>
            <person name="Sood P."/>
        </authorList>
    </citation>
    <scope>NUCLEOTIDE SEQUENCE [LARGE SCALE GENOMIC DNA]</scope>
    <source>
        <strain evidence="2">WM001</strain>
    </source>
</reference>
<gene>
    <name evidence="2" type="ORF">SteCoe_6509</name>
</gene>
<keyword evidence="1" id="KW-0472">Membrane</keyword>
<dbReference type="Proteomes" id="UP000187209">
    <property type="component" value="Unassembled WGS sequence"/>
</dbReference>
<organism evidence="2 3">
    <name type="scientific">Stentor coeruleus</name>
    <dbReference type="NCBI Taxonomy" id="5963"/>
    <lineage>
        <taxon>Eukaryota</taxon>
        <taxon>Sar</taxon>
        <taxon>Alveolata</taxon>
        <taxon>Ciliophora</taxon>
        <taxon>Postciliodesmatophora</taxon>
        <taxon>Heterotrichea</taxon>
        <taxon>Heterotrichida</taxon>
        <taxon>Stentoridae</taxon>
        <taxon>Stentor</taxon>
    </lineage>
</organism>
<name>A0A1R2CPX0_9CILI</name>
<accession>A0A1R2CPX0</accession>
<feature type="transmembrane region" description="Helical" evidence="1">
    <location>
        <begin position="141"/>
        <end position="160"/>
    </location>
</feature>
<evidence type="ECO:0000313" key="3">
    <source>
        <dbReference type="Proteomes" id="UP000187209"/>
    </source>
</evidence>
<feature type="transmembrane region" description="Helical" evidence="1">
    <location>
        <begin position="277"/>
        <end position="294"/>
    </location>
</feature>
<sequence length="302" mass="34910">MNIYKILLVILPTIFLKLAGIAYIVSEFGLASGKFIEKEKYFTYCQMIVPEETYHKLAKCPCCAGNTSDCDECDFDEVKSLKCDSYSDSYKIVEWINQMNIGHFYIGLSMIILEFILIPCEFVFYIFFYDGENNIIKKLDSAIAISLIYLELTFGVYYIILGDYDDCFSVNIPLFFMYDFAGLIYFVSIICSIYWLIMRISFKFIDDFFDGYLSNSYCSKTISSISPCAFCVFKCQHHLLRCCCKEIPRCQLLIWEFIFSIPSLITFAALLSHYKTAVNYILQLAGSLFLAFLWPRNSSKTG</sequence>
<keyword evidence="1" id="KW-1133">Transmembrane helix</keyword>